<keyword evidence="4 5" id="KW-0732">Signal</keyword>
<evidence type="ECO:0000256" key="2">
    <source>
        <dbReference type="ARBA" id="ARBA00010400"/>
    </source>
</evidence>
<feature type="chain" id="PRO_5044973933" description="RxLR effector protein" evidence="5">
    <location>
        <begin position="24"/>
        <end position="165"/>
    </location>
</feature>
<gene>
    <name evidence="6" type="ORF">PHMEG_0007172</name>
</gene>
<reference evidence="7" key="1">
    <citation type="submission" date="2017-03" db="EMBL/GenBank/DDBJ databases">
        <title>Phytopthora megakarya and P. palmivora, two closely related causual agents of cacao black pod achieved similar genome size and gene model numbers by different mechanisms.</title>
        <authorList>
            <person name="Ali S."/>
            <person name="Shao J."/>
            <person name="Larry D.J."/>
            <person name="Kronmiller B."/>
            <person name="Shen D."/>
            <person name="Strem M.D."/>
            <person name="Melnick R.L."/>
            <person name="Guiltinan M.J."/>
            <person name="Tyler B.M."/>
            <person name="Meinhardt L.W."/>
            <person name="Bailey B.A."/>
        </authorList>
    </citation>
    <scope>NUCLEOTIDE SEQUENCE [LARGE SCALE GENOMIC DNA]</scope>
    <source>
        <strain evidence="7">zdho120</strain>
    </source>
</reference>
<protein>
    <recommendedName>
        <fullName evidence="5">RxLR effector protein</fullName>
    </recommendedName>
</protein>
<dbReference type="InterPro" id="IPR031825">
    <property type="entry name" value="RXLR"/>
</dbReference>
<evidence type="ECO:0000256" key="3">
    <source>
        <dbReference type="ARBA" id="ARBA00022525"/>
    </source>
</evidence>
<comment type="function">
    <text evidence="5">Effector that suppresses plant defense responses during pathogen infection.</text>
</comment>
<comment type="caution">
    <text evidence="6">The sequence shown here is derived from an EMBL/GenBank/DDBJ whole genome shotgun (WGS) entry which is preliminary data.</text>
</comment>
<dbReference type="Proteomes" id="UP000198211">
    <property type="component" value="Unassembled WGS sequence"/>
</dbReference>
<evidence type="ECO:0000313" key="6">
    <source>
        <dbReference type="EMBL" id="OWZ18693.1"/>
    </source>
</evidence>
<dbReference type="Pfam" id="PF16810">
    <property type="entry name" value="RXLR"/>
    <property type="match status" value="1"/>
</dbReference>
<name>A0A225WLZ6_9STRA</name>
<evidence type="ECO:0000256" key="4">
    <source>
        <dbReference type="ARBA" id="ARBA00022729"/>
    </source>
</evidence>
<sequence length="165" mass="18654">MRISRFLFAAAVMVAVNFDDVTASNDANQVNLVSVPGNGHAQRFLRIVKTTEENDNGLAKDDTEDESDDEERGMLDILKNVSLKSLDDLAEDLSRVPGAAKYLREENTDAFMKIAALKWTPDGVAEKFKITEKLQTMTPRQLNHDPQYLFWSKYSKFWAARAPQI</sequence>
<comment type="subcellular location">
    <subcellularLocation>
        <location evidence="1 5">Secreted</location>
    </subcellularLocation>
</comment>
<accession>A0A225WLZ6</accession>
<evidence type="ECO:0000313" key="7">
    <source>
        <dbReference type="Proteomes" id="UP000198211"/>
    </source>
</evidence>
<evidence type="ECO:0000256" key="1">
    <source>
        <dbReference type="ARBA" id="ARBA00004613"/>
    </source>
</evidence>
<dbReference type="EMBL" id="NBNE01000551">
    <property type="protein sequence ID" value="OWZ18693.1"/>
    <property type="molecule type" value="Genomic_DNA"/>
</dbReference>
<comment type="domain">
    <text evidence="5">The RxLR-dEER motif acts to carry the protein into the host cell cytoplasm through binding to cell surface phosphatidylinositol-3-phosphate.</text>
</comment>
<dbReference type="AlphaFoldDB" id="A0A225WLZ6"/>
<dbReference type="OrthoDB" id="125047at2759"/>
<evidence type="ECO:0000256" key="5">
    <source>
        <dbReference type="RuleBase" id="RU367124"/>
    </source>
</evidence>
<feature type="signal peptide" evidence="5">
    <location>
        <begin position="1"/>
        <end position="23"/>
    </location>
</feature>
<organism evidence="6 7">
    <name type="scientific">Phytophthora megakarya</name>
    <dbReference type="NCBI Taxonomy" id="4795"/>
    <lineage>
        <taxon>Eukaryota</taxon>
        <taxon>Sar</taxon>
        <taxon>Stramenopiles</taxon>
        <taxon>Oomycota</taxon>
        <taxon>Peronosporomycetes</taxon>
        <taxon>Peronosporales</taxon>
        <taxon>Peronosporaceae</taxon>
        <taxon>Phytophthora</taxon>
    </lineage>
</organism>
<proteinExistence type="inferred from homology"/>
<keyword evidence="7" id="KW-1185">Reference proteome</keyword>
<keyword evidence="3 5" id="KW-0964">Secreted</keyword>
<comment type="similarity">
    <text evidence="2 5">Belongs to the RxLR effector family.</text>
</comment>